<evidence type="ECO:0000256" key="2">
    <source>
        <dbReference type="ARBA" id="ARBA00004752"/>
    </source>
</evidence>
<evidence type="ECO:0000256" key="14">
    <source>
        <dbReference type="PIRSR" id="PIRSR618044-2"/>
    </source>
</evidence>
<keyword evidence="10" id="KW-0573">Peptidoglycan synthesis</keyword>
<evidence type="ECO:0000256" key="5">
    <source>
        <dbReference type="ARBA" id="ARBA00022645"/>
    </source>
</evidence>
<evidence type="ECO:0000313" key="17">
    <source>
        <dbReference type="EMBL" id="ERI76856.1"/>
    </source>
</evidence>
<dbReference type="GO" id="GO:0009002">
    <property type="term" value="F:serine-type D-Ala-D-Ala carboxypeptidase activity"/>
    <property type="evidence" value="ECO:0007669"/>
    <property type="project" value="UniProtKB-EC"/>
</dbReference>
<comment type="function">
    <text evidence="1">Removes C-terminal D-alanyl residues from sugar-peptide cell wall precursors.</text>
</comment>
<dbReference type="InterPro" id="IPR018044">
    <property type="entry name" value="Peptidase_S11"/>
</dbReference>
<keyword evidence="6" id="KW-0645">Protease</keyword>
<dbReference type="AlphaFoldDB" id="A0ABC9TXW6"/>
<evidence type="ECO:0000256" key="9">
    <source>
        <dbReference type="ARBA" id="ARBA00022960"/>
    </source>
</evidence>
<dbReference type="GO" id="GO:0008360">
    <property type="term" value="P:regulation of cell shape"/>
    <property type="evidence" value="ECO:0007669"/>
    <property type="project" value="UniProtKB-KW"/>
</dbReference>
<dbReference type="PANTHER" id="PTHR21581">
    <property type="entry name" value="D-ALANYL-D-ALANINE CARBOXYPEPTIDASE"/>
    <property type="match status" value="1"/>
</dbReference>
<proteinExistence type="inferred from homology"/>
<evidence type="ECO:0000256" key="1">
    <source>
        <dbReference type="ARBA" id="ARBA00003217"/>
    </source>
</evidence>
<dbReference type="Gene3D" id="3.40.710.10">
    <property type="entry name" value="DD-peptidase/beta-lactamase superfamily"/>
    <property type="match status" value="1"/>
</dbReference>
<evidence type="ECO:0000256" key="6">
    <source>
        <dbReference type="ARBA" id="ARBA00022670"/>
    </source>
</evidence>
<evidence type="ECO:0000256" key="12">
    <source>
        <dbReference type="ARBA" id="ARBA00034000"/>
    </source>
</evidence>
<comment type="catalytic activity">
    <reaction evidence="12">
        <text>Preferential cleavage: (Ac)2-L-Lys-D-Ala-|-D-Ala. Also transpeptidation of peptidyl-alanyl moieties that are N-acyl substituents of D-alanine.</text>
        <dbReference type="EC" id="3.4.16.4"/>
    </reaction>
</comment>
<evidence type="ECO:0000256" key="15">
    <source>
        <dbReference type="RuleBase" id="RU004016"/>
    </source>
</evidence>
<keyword evidence="9" id="KW-0133">Cell shape</keyword>
<feature type="domain" description="Peptidase S11 D-Ala-D-Ala carboxypeptidase A C-terminal" evidence="16">
    <location>
        <begin position="300"/>
        <end position="393"/>
    </location>
</feature>
<evidence type="ECO:0000313" key="18">
    <source>
        <dbReference type="Proteomes" id="UP000016491"/>
    </source>
</evidence>
<keyword evidence="5 17" id="KW-0121">Carboxypeptidase</keyword>
<evidence type="ECO:0000256" key="10">
    <source>
        <dbReference type="ARBA" id="ARBA00022984"/>
    </source>
</evidence>
<dbReference type="Proteomes" id="UP000016491">
    <property type="component" value="Unassembled WGS sequence"/>
</dbReference>
<sequence length="409" mass="44492">MRRKGMKRLTAVILTIMMVLQTGLYSVYASVPEIPAEAASAMVQAADGPEIQAPDAILIEASTGTVIYEKNADEARNPASVTKIMTLLLIFDALKSGKIHLDDEVVTSAHAKSMGGSQVFLEEGEIQTVETLIKCIVIASGNDASVAMAEYIGGDEATFVKMMNERAKGLGMENANFEDCCGLTDSTTHAMSARDIALMTKELITKYPEIFNYSTIWMENITHVTKQGTKEFGLSNTNKLLKMATNFEVTGLKTGSTSLAKYCLSATARKDGVELIAVILAAPDFKARFGDALTLLNYGYANCRMYRDEDPGSVPPAVIINGIQDTVPAKLNGIFSYLTMKGEDFGGIEKEWVFEDEIKAPVNEGDILGYLVYRLNGQEIGRVEIVAAESIRKANFLDYLKRAASSFCV</sequence>
<dbReference type="GO" id="GO:0006508">
    <property type="term" value="P:proteolysis"/>
    <property type="evidence" value="ECO:0007669"/>
    <property type="project" value="UniProtKB-KW"/>
</dbReference>
<dbReference type="EC" id="3.4.16.4" evidence="4"/>
<dbReference type="InterPro" id="IPR012907">
    <property type="entry name" value="Peptidase_S11_C"/>
</dbReference>
<reference evidence="17 18" key="1">
    <citation type="submission" date="2013-07" db="EMBL/GenBank/DDBJ databases">
        <authorList>
            <person name="Weinstock G."/>
            <person name="Sodergren E."/>
            <person name="Wylie T."/>
            <person name="Fulton L."/>
            <person name="Fulton R."/>
            <person name="Fronick C."/>
            <person name="O'Laughlin M."/>
            <person name="Godfrey J."/>
            <person name="Miner T."/>
            <person name="Herter B."/>
            <person name="Appelbaum E."/>
            <person name="Cordes M."/>
            <person name="Lek S."/>
            <person name="Wollam A."/>
            <person name="Pepin K.H."/>
            <person name="Palsikar V.B."/>
            <person name="Mitreva M."/>
            <person name="Wilson R.K."/>
        </authorList>
    </citation>
    <scope>NUCLEOTIDE SEQUENCE [LARGE SCALE GENOMIC DNA]</scope>
    <source>
        <strain evidence="17 18">ATCC 14940</strain>
    </source>
</reference>
<dbReference type="InterPro" id="IPR015956">
    <property type="entry name" value="Peniciliin-bd_prot_C_sf"/>
</dbReference>
<dbReference type="PRINTS" id="PR00725">
    <property type="entry name" value="DADACBPTASE1"/>
</dbReference>
<dbReference type="Pfam" id="PF07943">
    <property type="entry name" value="PBP5_C"/>
    <property type="match status" value="1"/>
</dbReference>
<accession>A0ABC9TXW6</accession>
<dbReference type="GO" id="GO:0071555">
    <property type="term" value="P:cell wall organization"/>
    <property type="evidence" value="ECO:0007669"/>
    <property type="project" value="UniProtKB-KW"/>
</dbReference>
<evidence type="ECO:0000256" key="3">
    <source>
        <dbReference type="ARBA" id="ARBA00007164"/>
    </source>
</evidence>
<dbReference type="Pfam" id="PF00768">
    <property type="entry name" value="Peptidase_S11"/>
    <property type="match status" value="1"/>
</dbReference>
<dbReference type="SUPFAM" id="SSF69189">
    <property type="entry name" value="Penicillin-binding protein associated domain"/>
    <property type="match status" value="1"/>
</dbReference>
<dbReference type="GO" id="GO:0009252">
    <property type="term" value="P:peptidoglycan biosynthetic process"/>
    <property type="evidence" value="ECO:0007669"/>
    <property type="project" value="UniProtKB-KW"/>
</dbReference>
<comment type="pathway">
    <text evidence="2">Cell wall biogenesis; peptidoglycan biosynthesis.</text>
</comment>
<feature type="active site" description="Proton acceptor" evidence="13">
    <location>
        <position position="83"/>
    </location>
</feature>
<dbReference type="InterPro" id="IPR001967">
    <property type="entry name" value="Peptidase_S11_N"/>
</dbReference>
<evidence type="ECO:0000256" key="7">
    <source>
        <dbReference type="ARBA" id="ARBA00022729"/>
    </source>
</evidence>
<evidence type="ECO:0000256" key="13">
    <source>
        <dbReference type="PIRSR" id="PIRSR618044-1"/>
    </source>
</evidence>
<keyword evidence="7" id="KW-0732">Signal</keyword>
<dbReference type="Gene3D" id="2.60.410.10">
    <property type="entry name" value="D-Ala-D-Ala carboxypeptidase, C-terminal domain"/>
    <property type="match status" value="1"/>
</dbReference>
<evidence type="ECO:0000256" key="11">
    <source>
        <dbReference type="ARBA" id="ARBA00023316"/>
    </source>
</evidence>
<comment type="similarity">
    <text evidence="3 15">Belongs to the peptidase S11 family.</text>
</comment>
<feature type="binding site" evidence="14">
    <location>
        <position position="253"/>
    </location>
    <ligand>
        <name>substrate</name>
    </ligand>
</feature>
<name>A0ABC9TXW6_CLOSY</name>
<feature type="active site" description="Acyl-ester intermediate" evidence="13">
    <location>
        <position position="80"/>
    </location>
</feature>
<gene>
    <name evidence="17" type="ORF">CLOSYM_02351</name>
</gene>
<dbReference type="InterPro" id="IPR037167">
    <property type="entry name" value="Peptidase_S11_C_sf"/>
</dbReference>
<keyword evidence="11" id="KW-0961">Cell wall biogenesis/degradation</keyword>
<protein>
    <recommendedName>
        <fullName evidence="4">serine-type D-Ala-D-Ala carboxypeptidase</fullName>
        <ecNumber evidence="4">3.4.16.4</ecNumber>
    </recommendedName>
</protein>
<dbReference type="EMBL" id="AWSU01000182">
    <property type="protein sequence ID" value="ERI76856.1"/>
    <property type="molecule type" value="Genomic_DNA"/>
</dbReference>
<dbReference type="PANTHER" id="PTHR21581:SF6">
    <property type="entry name" value="TRAFFICKING PROTEIN PARTICLE COMPLEX SUBUNIT 12"/>
    <property type="match status" value="1"/>
</dbReference>
<evidence type="ECO:0000256" key="8">
    <source>
        <dbReference type="ARBA" id="ARBA00022801"/>
    </source>
</evidence>
<dbReference type="InterPro" id="IPR012338">
    <property type="entry name" value="Beta-lactam/transpept-like"/>
</dbReference>
<evidence type="ECO:0000259" key="16">
    <source>
        <dbReference type="SMART" id="SM00936"/>
    </source>
</evidence>
<dbReference type="SMART" id="SM00936">
    <property type="entry name" value="PBP5_C"/>
    <property type="match status" value="1"/>
</dbReference>
<organism evidence="17 18">
    <name type="scientific">[Clostridium] symbiosum ATCC 14940</name>
    <dbReference type="NCBI Taxonomy" id="411472"/>
    <lineage>
        <taxon>Bacteria</taxon>
        <taxon>Bacillati</taxon>
        <taxon>Bacillota</taxon>
        <taxon>Clostridia</taxon>
        <taxon>Lachnospirales</taxon>
        <taxon>Lachnospiraceae</taxon>
        <taxon>Otoolea</taxon>
    </lineage>
</organism>
<keyword evidence="8" id="KW-0378">Hydrolase</keyword>
<dbReference type="SUPFAM" id="SSF56601">
    <property type="entry name" value="beta-lactamase/transpeptidase-like"/>
    <property type="match status" value="1"/>
</dbReference>
<evidence type="ECO:0000256" key="4">
    <source>
        <dbReference type="ARBA" id="ARBA00012448"/>
    </source>
</evidence>
<feature type="active site" evidence="13">
    <location>
        <position position="140"/>
    </location>
</feature>
<comment type="caution">
    <text evidence="17">The sequence shown here is derived from an EMBL/GenBank/DDBJ whole genome shotgun (WGS) entry which is preliminary data.</text>
</comment>